<dbReference type="AlphaFoldDB" id="A0A848LGA0"/>
<evidence type="ECO:0000256" key="1">
    <source>
        <dbReference type="SAM" id="MobiDB-lite"/>
    </source>
</evidence>
<feature type="domain" description="DUF4340" evidence="3">
    <location>
        <begin position="390"/>
        <end position="493"/>
    </location>
</feature>
<dbReference type="Proteomes" id="UP000518300">
    <property type="component" value="Unassembled WGS sequence"/>
</dbReference>
<feature type="region of interest" description="Disordered" evidence="1">
    <location>
        <begin position="490"/>
        <end position="512"/>
    </location>
</feature>
<evidence type="ECO:0000313" key="4">
    <source>
        <dbReference type="EMBL" id="NMO16403.1"/>
    </source>
</evidence>
<accession>A0A848LGA0</accession>
<keyword evidence="5" id="KW-1185">Reference proteome</keyword>
<feature type="domain" description="DUF4340" evidence="3">
    <location>
        <begin position="89"/>
        <end position="240"/>
    </location>
</feature>
<evidence type="ECO:0000256" key="2">
    <source>
        <dbReference type="SAM" id="Phobius"/>
    </source>
</evidence>
<keyword evidence="2" id="KW-1133">Transmembrane helix</keyword>
<sequence>MNQKSKNLVTLLALTVGVGGLGLYAWYGVKEPDARETERKEVSEKLFAAHEAGEKGSDGGAPPAPVFTRLTLKSRGVTTELAREKDGTWKVTAPVSTGAEQAAVESITSALASAKFTSTVEESPTDADLEKYGLKTPSFSVVAQAWVPDANGGGAEDPARQRTVTLHGGIENPFDGSVYVRREGDPKVYAAPGSVRWSLDKDAFALRSKEFLGTLEEPSLTSIEVKAKTNAYRLERDTGGTGWRLVRPVNVRADEVRVADLLMGLKEQRAMSFPEDTPEMRRKLGLETPAVDALFTPGVGEPVRVRMSQVTEDGVTKVYALREQGSRALLGEVYEHALAVLDLGVAELKDKRVLAFRREDVQRVVFHPGGGAPPITVVNVAGANGGAGTWEVESPTRGKAQHFKVLSLLGSLDTFKATGFAGTAPRNWAKYGISDASRGAVLQGADGKELARLWLGDEVKDKAGTLYARGSGPDVLEVSVGWVQLPTKPEDLLELPPSAEDAGTPATAAPTP</sequence>
<comment type="caution">
    <text evidence="4">The sequence shown here is derived from an EMBL/GenBank/DDBJ whole genome shotgun (WGS) entry which is preliminary data.</text>
</comment>
<protein>
    <submittedName>
        <fullName evidence="4">DUF4340 domain-containing protein</fullName>
    </submittedName>
</protein>
<feature type="transmembrane region" description="Helical" evidence="2">
    <location>
        <begin position="7"/>
        <end position="27"/>
    </location>
</feature>
<keyword evidence="2" id="KW-0472">Membrane</keyword>
<feature type="domain" description="DUF4340" evidence="3">
    <location>
        <begin position="243"/>
        <end position="370"/>
    </location>
</feature>
<evidence type="ECO:0000313" key="5">
    <source>
        <dbReference type="Proteomes" id="UP000518300"/>
    </source>
</evidence>
<organism evidence="4 5">
    <name type="scientific">Pyxidicoccus fallax</name>
    <dbReference type="NCBI Taxonomy" id="394095"/>
    <lineage>
        <taxon>Bacteria</taxon>
        <taxon>Pseudomonadati</taxon>
        <taxon>Myxococcota</taxon>
        <taxon>Myxococcia</taxon>
        <taxon>Myxococcales</taxon>
        <taxon>Cystobacterineae</taxon>
        <taxon>Myxococcaceae</taxon>
        <taxon>Pyxidicoccus</taxon>
    </lineage>
</organism>
<dbReference type="EMBL" id="JABBJJ010000067">
    <property type="protein sequence ID" value="NMO16403.1"/>
    <property type="molecule type" value="Genomic_DNA"/>
</dbReference>
<proteinExistence type="predicted"/>
<dbReference type="InterPro" id="IPR025641">
    <property type="entry name" value="DUF4340"/>
</dbReference>
<dbReference type="RefSeq" id="WP_169345693.1">
    <property type="nucleotide sequence ID" value="NZ_JABBJJ010000067.1"/>
</dbReference>
<keyword evidence="2" id="KW-0812">Transmembrane</keyword>
<gene>
    <name evidence="4" type="ORF">HG543_16295</name>
</gene>
<reference evidence="4 5" key="1">
    <citation type="submission" date="2020-04" db="EMBL/GenBank/DDBJ databases">
        <title>Draft genome of Pyxidicoccus fallax type strain.</title>
        <authorList>
            <person name="Whitworth D.E."/>
        </authorList>
    </citation>
    <scope>NUCLEOTIDE SEQUENCE [LARGE SCALE GENOMIC DNA]</scope>
    <source>
        <strain evidence="4 5">DSM 14698</strain>
    </source>
</reference>
<evidence type="ECO:0000259" key="3">
    <source>
        <dbReference type="Pfam" id="PF14238"/>
    </source>
</evidence>
<dbReference type="Pfam" id="PF14238">
    <property type="entry name" value="DUF4340"/>
    <property type="match status" value="3"/>
</dbReference>
<name>A0A848LGA0_9BACT</name>